<name>A0A6A6S807_9PLEO</name>
<feature type="domain" description="Enoyl reductase (ER)" evidence="7">
    <location>
        <begin position="12"/>
        <end position="337"/>
    </location>
</feature>
<sequence length="349" mass="36977">MAPTIPKTSRAVVIDSPNAPWTIKEVPVSQPKQGEILIKVLACGVCHSDSLIQEGHMGTYPRTPGHEIIGTVVAVGEGEKKWEVGAKVGGGWHGGHDGTCRACGRGLFQGCDNGTVNGIFRDGGYAEYCILRTEAVVSIPEDADAAEYAPLLCAGVTVFNGIRKMQIIPGDVVAIQGLGGLGHLAVQYSRKMGYRTVALSSSDSKRDFAKKLGANDYIDTSKEDAAEALQKMGGASLIVVTAPNPKIIGPLAKGLGPLGKLLILAPVGEVPIDSMTLIGKGASVHGWPAGHALDSEEAINFADHQNVKCMVEKYPFDKVEEAVESMMSGKARFRSVLVMEYSFHMLGYS</sequence>
<keyword evidence="6" id="KW-0520">NAD</keyword>
<comment type="cofactor">
    <cofactor evidence="1">
        <name>Zn(2+)</name>
        <dbReference type="ChEBI" id="CHEBI:29105"/>
    </cofactor>
</comment>
<dbReference type="SMART" id="SM00829">
    <property type="entry name" value="PKS_ER"/>
    <property type="match status" value="1"/>
</dbReference>
<dbReference type="Gene3D" id="3.40.50.720">
    <property type="entry name" value="NAD(P)-binding Rossmann-like Domain"/>
    <property type="match status" value="1"/>
</dbReference>
<dbReference type="FunFam" id="3.40.50.720:FF:000039">
    <property type="entry name" value="Alcohol dehydrogenase AdhP"/>
    <property type="match status" value="1"/>
</dbReference>
<dbReference type="PANTHER" id="PTHR42940">
    <property type="entry name" value="ALCOHOL DEHYDROGENASE 1-RELATED"/>
    <property type="match status" value="1"/>
</dbReference>
<comment type="similarity">
    <text evidence="2">Belongs to the zinc-containing alcohol dehydrogenase family.</text>
</comment>
<dbReference type="InterPro" id="IPR013149">
    <property type="entry name" value="ADH-like_C"/>
</dbReference>
<reference evidence="8" key="1">
    <citation type="journal article" date="2020" name="Stud. Mycol.">
        <title>101 Dothideomycetes genomes: a test case for predicting lifestyles and emergence of pathogens.</title>
        <authorList>
            <person name="Haridas S."/>
            <person name="Albert R."/>
            <person name="Binder M."/>
            <person name="Bloem J."/>
            <person name="Labutti K."/>
            <person name="Salamov A."/>
            <person name="Andreopoulos B."/>
            <person name="Baker S."/>
            <person name="Barry K."/>
            <person name="Bills G."/>
            <person name="Bluhm B."/>
            <person name="Cannon C."/>
            <person name="Castanera R."/>
            <person name="Culley D."/>
            <person name="Daum C."/>
            <person name="Ezra D."/>
            <person name="Gonzalez J."/>
            <person name="Henrissat B."/>
            <person name="Kuo A."/>
            <person name="Liang C."/>
            <person name="Lipzen A."/>
            <person name="Lutzoni F."/>
            <person name="Magnuson J."/>
            <person name="Mondo S."/>
            <person name="Nolan M."/>
            <person name="Ohm R."/>
            <person name="Pangilinan J."/>
            <person name="Park H.-J."/>
            <person name="Ramirez L."/>
            <person name="Alfaro M."/>
            <person name="Sun H."/>
            <person name="Tritt A."/>
            <person name="Yoshinaga Y."/>
            <person name="Zwiers L.-H."/>
            <person name="Turgeon B."/>
            <person name="Goodwin S."/>
            <person name="Spatafora J."/>
            <person name="Crous P."/>
            <person name="Grigoriev I."/>
        </authorList>
    </citation>
    <scope>NUCLEOTIDE SEQUENCE</scope>
    <source>
        <strain evidence="8">CBS 473.64</strain>
    </source>
</reference>
<dbReference type="GO" id="GO:0046872">
    <property type="term" value="F:metal ion binding"/>
    <property type="evidence" value="ECO:0007669"/>
    <property type="project" value="UniProtKB-KW"/>
</dbReference>
<dbReference type="GO" id="GO:0004022">
    <property type="term" value="F:alcohol dehydrogenase (NAD+) activity"/>
    <property type="evidence" value="ECO:0007669"/>
    <property type="project" value="TreeGrafter"/>
</dbReference>
<dbReference type="SUPFAM" id="SSF51735">
    <property type="entry name" value="NAD(P)-binding Rossmann-fold domains"/>
    <property type="match status" value="1"/>
</dbReference>
<evidence type="ECO:0000256" key="3">
    <source>
        <dbReference type="ARBA" id="ARBA00022723"/>
    </source>
</evidence>
<keyword evidence="4" id="KW-0862">Zinc</keyword>
<dbReference type="PANTHER" id="PTHR42940:SF7">
    <property type="entry name" value="ALCOHOL DEHYDROGENASE-LIKE N-TERMINAL DOMAIN-CONTAINING PROTEIN"/>
    <property type="match status" value="1"/>
</dbReference>
<evidence type="ECO:0000313" key="8">
    <source>
        <dbReference type="EMBL" id="KAF2643815.1"/>
    </source>
</evidence>
<keyword evidence="9" id="KW-1185">Reference proteome</keyword>
<dbReference type="InterPro" id="IPR013154">
    <property type="entry name" value="ADH-like_N"/>
</dbReference>
<dbReference type="InterPro" id="IPR020843">
    <property type="entry name" value="ER"/>
</dbReference>
<dbReference type="Pfam" id="PF08240">
    <property type="entry name" value="ADH_N"/>
    <property type="match status" value="1"/>
</dbReference>
<dbReference type="Gene3D" id="3.90.180.10">
    <property type="entry name" value="Medium-chain alcohol dehydrogenases, catalytic domain"/>
    <property type="match status" value="1"/>
</dbReference>
<evidence type="ECO:0000313" key="9">
    <source>
        <dbReference type="Proteomes" id="UP000799753"/>
    </source>
</evidence>
<evidence type="ECO:0000256" key="1">
    <source>
        <dbReference type="ARBA" id="ARBA00001947"/>
    </source>
</evidence>
<dbReference type="SUPFAM" id="SSF50129">
    <property type="entry name" value="GroES-like"/>
    <property type="match status" value="1"/>
</dbReference>
<gene>
    <name evidence="8" type="ORF">P280DRAFT_514809</name>
</gene>
<dbReference type="InterPro" id="IPR011032">
    <property type="entry name" value="GroES-like_sf"/>
</dbReference>
<accession>A0A6A6S807</accession>
<dbReference type="AlphaFoldDB" id="A0A6A6S807"/>
<dbReference type="GO" id="GO:0005737">
    <property type="term" value="C:cytoplasm"/>
    <property type="evidence" value="ECO:0007669"/>
    <property type="project" value="TreeGrafter"/>
</dbReference>
<dbReference type="InterPro" id="IPR036291">
    <property type="entry name" value="NAD(P)-bd_dom_sf"/>
</dbReference>
<evidence type="ECO:0000256" key="4">
    <source>
        <dbReference type="ARBA" id="ARBA00022833"/>
    </source>
</evidence>
<protein>
    <submittedName>
        <fullName evidence="8">Alcohol dehydrogenase</fullName>
    </submittedName>
</protein>
<keyword evidence="3" id="KW-0479">Metal-binding</keyword>
<evidence type="ECO:0000256" key="5">
    <source>
        <dbReference type="ARBA" id="ARBA00023002"/>
    </source>
</evidence>
<evidence type="ECO:0000256" key="6">
    <source>
        <dbReference type="ARBA" id="ARBA00023027"/>
    </source>
</evidence>
<keyword evidence="5" id="KW-0560">Oxidoreductase</keyword>
<dbReference type="EMBL" id="MU006779">
    <property type="protein sequence ID" value="KAF2643815.1"/>
    <property type="molecule type" value="Genomic_DNA"/>
</dbReference>
<dbReference type="CDD" id="cd08296">
    <property type="entry name" value="CAD_like"/>
    <property type="match status" value="1"/>
</dbReference>
<proteinExistence type="inferred from homology"/>
<evidence type="ECO:0000256" key="2">
    <source>
        <dbReference type="ARBA" id="ARBA00008072"/>
    </source>
</evidence>
<dbReference type="OrthoDB" id="1560166at2759"/>
<organism evidence="8 9">
    <name type="scientific">Massarina eburnea CBS 473.64</name>
    <dbReference type="NCBI Taxonomy" id="1395130"/>
    <lineage>
        <taxon>Eukaryota</taxon>
        <taxon>Fungi</taxon>
        <taxon>Dikarya</taxon>
        <taxon>Ascomycota</taxon>
        <taxon>Pezizomycotina</taxon>
        <taxon>Dothideomycetes</taxon>
        <taxon>Pleosporomycetidae</taxon>
        <taxon>Pleosporales</taxon>
        <taxon>Massarineae</taxon>
        <taxon>Massarinaceae</taxon>
        <taxon>Massarina</taxon>
    </lineage>
</organism>
<evidence type="ECO:0000259" key="7">
    <source>
        <dbReference type="SMART" id="SM00829"/>
    </source>
</evidence>
<dbReference type="Proteomes" id="UP000799753">
    <property type="component" value="Unassembled WGS sequence"/>
</dbReference>
<dbReference type="Pfam" id="PF00107">
    <property type="entry name" value="ADH_zinc_N"/>
    <property type="match status" value="1"/>
</dbReference>